<gene>
    <name evidence="1" type="ORF">NEF87_004588</name>
</gene>
<name>A0ABY6HY42_9ARCH</name>
<reference evidence="1" key="1">
    <citation type="submission" date="2022-09" db="EMBL/GenBank/DDBJ databases">
        <title>Actin cytoskeleton and complex cell architecture in an #Asgard archaeon.</title>
        <authorList>
            <person name="Ponce Toledo R.I."/>
            <person name="Schleper C."/>
            <person name="Rodrigues Oliveira T."/>
            <person name="Wollweber F."/>
            <person name="Xu J."/>
            <person name="Rittmann S."/>
            <person name="Klingl A."/>
            <person name="Pilhofer M."/>
        </authorList>
    </citation>
    <scope>NUCLEOTIDE SEQUENCE</scope>
    <source>
        <strain evidence="1">B-35</strain>
    </source>
</reference>
<keyword evidence="2" id="KW-1185">Reference proteome</keyword>
<organism evidence="1 2">
    <name type="scientific">Candidatus Lokiarchaeum ossiferum</name>
    <dbReference type="NCBI Taxonomy" id="2951803"/>
    <lineage>
        <taxon>Archaea</taxon>
        <taxon>Promethearchaeati</taxon>
        <taxon>Promethearchaeota</taxon>
        <taxon>Promethearchaeia</taxon>
        <taxon>Promethearchaeales</taxon>
        <taxon>Promethearchaeaceae</taxon>
        <taxon>Candidatus Lokiarchaeum</taxon>
    </lineage>
</organism>
<accession>A0ABY6HY42</accession>
<sequence length="141" mass="16285">MVDISEIWIVDASGKCIYNYSLEQNSDPNLFAGFFSALNQFGKNLSKKELNCIEFGDEIILLKHVQAYNLLIIGKGIKVENNKAMKESMHEIVQIFKNLYPPNFIEDWDGNLDAFEELTCKINQLFFENGLNCVERYKSIF</sequence>
<dbReference type="EMBL" id="CP104013">
    <property type="protein sequence ID" value="UYP48303.1"/>
    <property type="molecule type" value="Genomic_DNA"/>
</dbReference>
<dbReference type="Proteomes" id="UP001208689">
    <property type="component" value="Chromosome"/>
</dbReference>
<evidence type="ECO:0008006" key="3">
    <source>
        <dbReference type="Google" id="ProtNLM"/>
    </source>
</evidence>
<evidence type="ECO:0000313" key="2">
    <source>
        <dbReference type="Proteomes" id="UP001208689"/>
    </source>
</evidence>
<evidence type="ECO:0000313" key="1">
    <source>
        <dbReference type="EMBL" id="UYP48303.1"/>
    </source>
</evidence>
<proteinExistence type="predicted"/>
<protein>
    <recommendedName>
        <fullName evidence="3">FUZ/MON1/HPS1 first Longin domain-containing protein</fullName>
    </recommendedName>
</protein>